<evidence type="ECO:0000313" key="2">
    <source>
        <dbReference type="EMBL" id="CAB3633169.1"/>
    </source>
</evidence>
<protein>
    <submittedName>
        <fullName evidence="2">Uncharacterized protein</fullName>
    </submittedName>
</protein>
<keyword evidence="1" id="KW-1133">Transmembrane helix</keyword>
<name>A0A6J4ZJV7_9BURK</name>
<dbReference type="RefSeq" id="WP_156350074.1">
    <property type="nucleotide sequence ID" value="NZ_CADIJR010000006.1"/>
</dbReference>
<proteinExistence type="predicted"/>
<dbReference type="Proteomes" id="UP000507979">
    <property type="component" value="Unassembled WGS sequence"/>
</dbReference>
<organism evidence="2 3">
    <name type="scientific">Achromobacter insuavis</name>
    <dbReference type="NCBI Taxonomy" id="1287735"/>
    <lineage>
        <taxon>Bacteria</taxon>
        <taxon>Pseudomonadati</taxon>
        <taxon>Pseudomonadota</taxon>
        <taxon>Betaproteobacteria</taxon>
        <taxon>Burkholderiales</taxon>
        <taxon>Alcaligenaceae</taxon>
        <taxon>Achromobacter</taxon>
    </lineage>
</organism>
<dbReference type="GeneID" id="92896974"/>
<accession>A0A6J4ZJV7</accession>
<keyword evidence="3" id="KW-1185">Reference proteome</keyword>
<reference evidence="2 3" key="1">
    <citation type="submission" date="2020-04" db="EMBL/GenBank/DDBJ databases">
        <authorList>
            <person name="De Canck E."/>
        </authorList>
    </citation>
    <scope>NUCLEOTIDE SEQUENCE [LARGE SCALE GENOMIC DNA]</scope>
    <source>
        <strain evidence="2 3">LMG 26845</strain>
    </source>
</reference>
<dbReference type="EMBL" id="CADIJR010000006">
    <property type="protein sequence ID" value="CAB3633169.1"/>
    <property type="molecule type" value="Genomic_DNA"/>
</dbReference>
<sequence>MRGRILNYLRSIQWHDPGTVAFMIDLVQIVAIVIVLILVAIAAIRHWLFA</sequence>
<dbReference type="AlphaFoldDB" id="A0A6J4ZJV7"/>
<keyword evidence="1" id="KW-0472">Membrane</keyword>
<evidence type="ECO:0000256" key="1">
    <source>
        <dbReference type="SAM" id="Phobius"/>
    </source>
</evidence>
<gene>
    <name evidence="2" type="ORF">LMG26845_01127</name>
</gene>
<keyword evidence="1" id="KW-0812">Transmembrane</keyword>
<feature type="transmembrane region" description="Helical" evidence="1">
    <location>
        <begin position="20"/>
        <end position="44"/>
    </location>
</feature>
<evidence type="ECO:0000313" key="3">
    <source>
        <dbReference type="Proteomes" id="UP000507979"/>
    </source>
</evidence>